<sequence length="380" mass="39681">MPSASDSASWTEVPCMQMRGGTSKGLYFLADDLPDDPAQRDRLLLRLMGSPDRRQIDGLGGAHPLTSKVAVVSAGRDENGDSDGSVDYLFLQVSVDQAIVSDRQNCGNILAGVAPFALERGIVPITGDTTTVRINLLNSNSATLATVETPNGTVRYTGDTAIVGVPGTAAGITLEYRDVAGGTTGALFPTGTALDTFRLAEHGPMPTRVEATCIDNGMPVVVLDASAFGLNGDETVEELEADTDLRGSIEELRLKAGRSMGLGDVTEATVPKICLVSPAQSGGDFSTRCFIPHRVHEAIGVFAAASVGAAWRIPGTVLARRAHSSRPGDPNDDAAALVVEHPTGQTTIVVETDGDQVTRTASVSTARKLMDGMTFAETEG</sequence>
<dbReference type="Gene3D" id="3.10.310.10">
    <property type="entry name" value="Diaminopimelate Epimerase, Chain A, domain 1"/>
    <property type="match status" value="2"/>
</dbReference>
<organism evidence="3 4">
    <name type="scientific">Citricoccus muralis</name>
    <dbReference type="NCBI Taxonomy" id="169134"/>
    <lineage>
        <taxon>Bacteria</taxon>
        <taxon>Bacillati</taxon>
        <taxon>Actinomycetota</taxon>
        <taxon>Actinomycetes</taxon>
        <taxon>Micrococcales</taxon>
        <taxon>Micrococcaceae</taxon>
        <taxon>Citricoccus</taxon>
    </lineage>
</organism>
<accession>A0ABY8H8G2</accession>
<dbReference type="NCBIfam" id="NF033377">
    <property type="entry name" value="OMA_tautomer"/>
    <property type="match status" value="1"/>
</dbReference>
<dbReference type="EMBL" id="CP121252">
    <property type="protein sequence ID" value="WFP17114.1"/>
    <property type="molecule type" value="Genomic_DNA"/>
</dbReference>
<proteinExistence type="inferred from homology"/>
<evidence type="ECO:0000256" key="1">
    <source>
        <dbReference type="ARBA" id="ARBA00007673"/>
    </source>
</evidence>
<keyword evidence="4" id="KW-1185">Reference proteome</keyword>
<gene>
    <name evidence="3" type="ORF">P8192_03025</name>
</gene>
<dbReference type="PANTHER" id="PTHR43709">
    <property type="entry name" value="ACONITATE ISOMERASE-RELATED"/>
    <property type="match status" value="1"/>
</dbReference>
<evidence type="ECO:0000256" key="2">
    <source>
        <dbReference type="ARBA" id="ARBA00023235"/>
    </source>
</evidence>
<dbReference type="Proteomes" id="UP001219037">
    <property type="component" value="Chromosome"/>
</dbReference>
<comment type="similarity">
    <text evidence="1">Belongs to the PrpF family.</text>
</comment>
<dbReference type="Pfam" id="PF04303">
    <property type="entry name" value="PrpF"/>
    <property type="match status" value="1"/>
</dbReference>
<dbReference type="GO" id="GO:0016853">
    <property type="term" value="F:isomerase activity"/>
    <property type="evidence" value="ECO:0007669"/>
    <property type="project" value="UniProtKB-KW"/>
</dbReference>
<keyword evidence="2 3" id="KW-0413">Isomerase</keyword>
<protein>
    <submittedName>
        <fullName evidence="3">4-oxalomesaconate tautomerase</fullName>
        <ecNumber evidence="3">5.3.2.8</ecNumber>
    </submittedName>
</protein>
<evidence type="ECO:0000313" key="3">
    <source>
        <dbReference type="EMBL" id="WFP17114.1"/>
    </source>
</evidence>
<dbReference type="InterPro" id="IPR047687">
    <property type="entry name" value="OMA_tautomer-like"/>
</dbReference>
<name>A0ABY8H8G2_9MICC</name>
<dbReference type="InterPro" id="IPR007400">
    <property type="entry name" value="PrpF-like"/>
</dbReference>
<evidence type="ECO:0000313" key="4">
    <source>
        <dbReference type="Proteomes" id="UP001219037"/>
    </source>
</evidence>
<reference evidence="3 4" key="1">
    <citation type="submission" date="2023-04" db="EMBL/GenBank/DDBJ databases">
        <title>Funneling lignin-derived compounds into biodiesel using alkali-halophilic Citricoccus sp. P2.</title>
        <authorList>
            <person name="Luo C.-B."/>
        </authorList>
    </citation>
    <scope>NUCLEOTIDE SEQUENCE [LARGE SCALE GENOMIC DNA]</scope>
    <source>
        <strain evidence="3 4">P2</strain>
    </source>
</reference>
<dbReference type="RefSeq" id="WP_278158404.1">
    <property type="nucleotide sequence ID" value="NZ_CP121252.1"/>
</dbReference>
<dbReference type="SUPFAM" id="SSF54506">
    <property type="entry name" value="Diaminopimelate epimerase-like"/>
    <property type="match status" value="2"/>
</dbReference>
<dbReference type="PANTHER" id="PTHR43709:SF3">
    <property type="entry name" value="ISOMERASE YBHH-RELATED"/>
    <property type="match status" value="1"/>
</dbReference>
<dbReference type="EC" id="5.3.2.8" evidence="3"/>